<dbReference type="EMBL" id="CP007145">
    <property type="protein sequence ID" value="AHJ97178.1"/>
    <property type="molecule type" value="Genomic_DNA"/>
</dbReference>
<proteinExistence type="predicted"/>
<dbReference type="STRING" id="1227739.Hsw_1583"/>
<dbReference type="KEGG" id="hsw:Hsw_1583"/>
<reference evidence="1 2" key="1">
    <citation type="submission" date="2014-01" db="EMBL/GenBank/DDBJ databases">
        <title>Complete genome sequence of ionizing-radiation resistance bacterium Hymenobacter swuensis DY53.</title>
        <authorList>
            <person name="Jung J.-H."/>
            <person name="Jeong S.-W."/>
            <person name="Joe M.-H."/>
            <person name="Cho y.-j."/>
            <person name="Kim M.-K."/>
            <person name="Lim S.-Y."/>
        </authorList>
    </citation>
    <scope>NUCLEOTIDE SEQUENCE [LARGE SCALE GENOMIC DNA]</scope>
    <source>
        <strain evidence="1 2">DY53</strain>
    </source>
</reference>
<gene>
    <name evidence="1" type="ORF">Hsw_1583</name>
</gene>
<dbReference type="eggNOG" id="ENOG5032WAQ">
    <property type="taxonomic scope" value="Bacteria"/>
</dbReference>
<name>W8EX70_9BACT</name>
<sequence>MEVELIPVIEVNTRYQDLVESLASVVPLSPKTFLYRASDLSTESLKILSKIHIQGYLDGEWTLDEQCTFFGGYILRIAGHDTLFPQCCGEPSDIIYWKNIAKYGRAVYYHGHPYPEIYFTDDYVVFNCRDEYEEFRPAAPIEVSVPKIPLSAAYDTAVQELALVAHRLRSIADEVCLPVGDIANLLLYRNTELPTFAP</sequence>
<evidence type="ECO:0000313" key="1">
    <source>
        <dbReference type="EMBL" id="AHJ97178.1"/>
    </source>
</evidence>
<keyword evidence="2" id="KW-1185">Reference proteome</keyword>
<protein>
    <submittedName>
        <fullName evidence="1">Uncharacterized protein</fullName>
    </submittedName>
</protein>
<dbReference type="HOGENOM" id="CLU_1249082_0_0_10"/>
<dbReference type="AlphaFoldDB" id="W8EX70"/>
<accession>W8EX70</accession>
<evidence type="ECO:0000313" key="2">
    <source>
        <dbReference type="Proteomes" id="UP000019423"/>
    </source>
</evidence>
<organism evidence="1 2">
    <name type="scientific">Hymenobacter swuensis DY53</name>
    <dbReference type="NCBI Taxonomy" id="1227739"/>
    <lineage>
        <taxon>Bacteria</taxon>
        <taxon>Pseudomonadati</taxon>
        <taxon>Bacteroidota</taxon>
        <taxon>Cytophagia</taxon>
        <taxon>Cytophagales</taxon>
        <taxon>Hymenobacteraceae</taxon>
        <taxon>Hymenobacter</taxon>
    </lineage>
</organism>
<dbReference type="Proteomes" id="UP000019423">
    <property type="component" value="Chromosome"/>
</dbReference>